<evidence type="ECO:0000313" key="3">
    <source>
        <dbReference type="Proteomes" id="UP001583177"/>
    </source>
</evidence>
<proteinExistence type="predicted"/>
<dbReference type="Gene3D" id="1.25.40.20">
    <property type="entry name" value="Ankyrin repeat-containing domain"/>
    <property type="match status" value="1"/>
</dbReference>
<dbReference type="InterPro" id="IPR047794">
    <property type="entry name" value="C45_proenzyme-like"/>
</dbReference>
<dbReference type="Proteomes" id="UP001583177">
    <property type="component" value="Unassembled WGS sequence"/>
</dbReference>
<sequence length="1141" mass="124330">MAEALGIAAAVVQFLDIGARLCLKIHFFASEVRDVPQKLNNLKSHLVQQIELAESIQTSVIGSSFSLSDSSKASLKAIVDEQCRTMEPLLKLLDSITGKADDGLLRRSWNGIQAIDKKKDIEAACDLLDKKSNLLSLWLGNTNVGLCARIKGLATKGLEQNVALSRELEVARPEVQAKLDVIPRLAQAIQISSTTMQAATVNSESERAELRAQLGEIHGLGRVIEDHSAVTRSVAVQMKAEKAETLAITRQTSKELRSLADNLRGLGPSVRDIIFSMQTLPDSHVSQLALFNSLLVTNPELLDTLSRAIAHDRQKPAELGENGVRGICETLREIHQEPAPGTYGVRSVSSDPECACRSFSRTDQYEPLSTLHFRKVFRRRHFASCPRSKISEDSLEYMMRVIPPKWLLSHTIRVGFSMRITAAKHSFSMAPMVFGVSRVVDKRTSPAFRLLENFKRDLYDRNSRCPGLVTNVESSLRDLVHGGLSSPMDEDEAGNTILYIVLSLYRTFGTRDHHSITLDDNNAEFVSLISFLLQNGSNPNVFCRSTVHHLAPNASDGGTAMDMYASDLSFAETHIGCPTSGALVRDKIASVGGEFSRHLTHMDHIHPLYECRRFAQELDELALFPEQFEICEYNAIVSAILRRSESSLQQALIRCDFDYRSPTNGLCAVHLAVAWPTALRRLISAGADINVQDNAERRTIQLAVAMGVVEAVHLLIEADCSITTSHSHYGLLQESLMLNEEHKREQISALIVKGMINRHTRFVNLALAIGHAHGSGAKSQVHGSIAFYTRLFQQKCALDWAAVTHEAEKYAAQLELTCPRYLDEIRGIAEGAGVAFLDVLALNVRTEIMFGLYTDAAAANNNTIGATTNGVNGKPPAKENDGADFPSDGCTSLAFTSPTGTSYLAQNWDWQPAQTPNLIITHISQPGTPTIPKIAMVTEAGIIGKIGLNSAGVGCCLNAIRARGLDTARLPVHFALRAVLESASVAEAVGALRSLGGVAGSAHVLVADGAGDARGLEFAGGREAVGELGPDGKGRVVHTNHLLLEHPGVDEPGWLPDSAERLERMRVLADGEVIEGKGVDVPKVLELFKDEDGFPFSINRLKVSEGESQTLFTIVMDLGRREALVKVGRPTEDGEEIHLGF</sequence>
<dbReference type="Pfam" id="PF03417">
    <property type="entry name" value="AAT"/>
    <property type="match status" value="1"/>
</dbReference>
<organism evidence="2 3">
    <name type="scientific">Diaporthe australafricana</name>
    <dbReference type="NCBI Taxonomy" id="127596"/>
    <lineage>
        <taxon>Eukaryota</taxon>
        <taxon>Fungi</taxon>
        <taxon>Dikarya</taxon>
        <taxon>Ascomycota</taxon>
        <taxon>Pezizomycotina</taxon>
        <taxon>Sordariomycetes</taxon>
        <taxon>Sordariomycetidae</taxon>
        <taxon>Diaporthales</taxon>
        <taxon>Diaporthaceae</taxon>
        <taxon>Diaporthe</taxon>
    </lineage>
</organism>
<dbReference type="PANTHER" id="PTHR34180">
    <property type="entry name" value="PEPTIDASE C45"/>
    <property type="match status" value="1"/>
</dbReference>
<comment type="caution">
    <text evidence="2">The sequence shown here is derived from an EMBL/GenBank/DDBJ whole genome shotgun (WGS) entry which is preliminary data.</text>
</comment>
<feature type="domain" description="Peptidase C45 hydrolase" evidence="1">
    <location>
        <begin position="900"/>
        <end position="1130"/>
    </location>
</feature>
<dbReference type="SUPFAM" id="SSF48403">
    <property type="entry name" value="Ankyrin repeat"/>
    <property type="match status" value="1"/>
</dbReference>
<gene>
    <name evidence="2" type="ORF">Daus18300_005476</name>
</gene>
<evidence type="ECO:0000259" key="1">
    <source>
        <dbReference type="Pfam" id="PF03417"/>
    </source>
</evidence>
<dbReference type="Gene3D" id="3.60.60.10">
    <property type="entry name" value="Penicillin V Acylase, Chain A"/>
    <property type="match status" value="1"/>
</dbReference>
<dbReference type="NCBIfam" id="NF040521">
    <property type="entry name" value="C45_proenzyme"/>
    <property type="match status" value="1"/>
</dbReference>
<keyword evidence="3" id="KW-1185">Reference proteome</keyword>
<dbReference type="InterPro" id="IPR005079">
    <property type="entry name" value="Peptidase_C45_hydrolase"/>
</dbReference>
<accession>A0ABR3X1Q9</accession>
<dbReference type="PANTHER" id="PTHR34180:SF1">
    <property type="entry name" value="BETA-ALANYL-DOPAMINE_CARCININE HYDROLASE"/>
    <property type="match status" value="1"/>
</dbReference>
<dbReference type="Gene3D" id="1.10.10.2120">
    <property type="match status" value="1"/>
</dbReference>
<dbReference type="EMBL" id="JAWRVE010000040">
    <property type="protein sequence ID" value="KAL1869622.1"/>
    <property type="molecule type" value="Genomic_DNA"/>
</dbReference>
<protein>
    <recommendedName>
        <fullName evidence="1">Peptidase C45 hydrolase domain-containing protein</fullName>
    </recommendedName>
</protein>
<dbReference type="InterPro" id="IPR036770">
    <property type="entry name" value="Ankyrin_rpt-contain_sf"/>
</dbReference>
<dbReference type="InterPro" id="IPR047801">
    <property type="entry name" value="Peptidase_C45"/>
</dbReference>
<evidence type="ECO:0000313" key="2">
    <source>
        <dbReference type="EMBL" id="KAL1869622.1"/>
    </source>
</evidence>
<reference evidence="2 3" key="1">
    <citation type="journal article" date="2024" name="IMA Fungus">
        <title>IMA Genome - F19 : A genome assembly and annotation guide to empower mycologists, including annotated draft genome sequences of Ceratocystis pirilliformis, Diaporthe australafricana, Fusarium ophioides, Paecilomyces lecythidis, and Sporothrix stenoceras.</title>
        <authorList>
            <person name="Aylward J."/>
            <person name="Wilson A.M."/>
            <person name="Visagie C.M."/>
            <person name="Spraker J."/>
            <person name="Barnes I."/>
            <person name="Buitendag C."/>
            <person name="Ceriani C."/>
            <person name="Del Mar Angel L."/>
            <person name="du Plessis D."/>
            <person name="Fuchs T."/>
            <person name="Gasser K."/>
            <person name="Kramer D."/>
            <person name="Li W."/>
            <person name="Munsamy K."/>
            <person name="Piso A."/>
            <person name="Price J.L."/>
            <person name="Sonnekus B."/>
            <person name="Thomas C."/>
            <person name="van der Nest A."/>
            <person name="van Dijk A."/>
            <person name="van Heerden A."/>
            <person name="van Vuuren N."/>
            <person name="Yilmaz N."/>
            <person name="Duong T.A."/>
            <person name="van der Merwe N.A."/>
            <person name="Wingfield M.J."/>
            <person name="Wingfield B.D."/>
        </authorList>
    </citation>
    <scope>NUCLEOTIDE SEQUENCE [LARGE SCALE GENOMIC DNA]</scope>
    <source>
        <strain evidence="2 3">CMW 18300</strain>
    </source>
</reference>
<name>A0ABR3X1Q9_9PEZI</name>